<comment type="caution">
    <text evidence="1">The sequence shown here is derived from an EMBL/GenBank/DDBJ whole genome shotgun (WGS) entry which is preliminary data.</text>
</comment>
<feature type="non-terminal residue" evidence="1">
    <location>
        <position position="1"/>
    </location>
</feature>
<gene>
    <name evidence="1" type="ORF">S12H4_53988</name>
</gene>
<accession>X1USB7</accession>
<protein>
    <submittedName>
        <fullName evidence="1">Uncharacterized protein</fullName>
    </submittedName>
</protein>
<sequence length="88" mass="10169">NSQKIICVSKELQKDVIRQYNVPIKKVITIFNGIDTSRFKPIIKRNQVVILDEELYLPFKVFWCSTYNSSVLNEIICGINNSMVSQDS</sequence>
<reference evidence="1" key="1">
    <citation type="journal article" date="2014" name="Front. Microbiol.">
        <title>High frequency of phylogenetically diverse reductive dehalogenase-homologous genes in deep subseafloor sedimentary metagenomes.</title>
        <authorList>
            <person name="Kawai M."/>
            <person name="Futagami T."/>
            <person name="Toyoda A."/>
            <person name="Takaki Y."/>
            <person name="Nishi S."/>
            <person name="Hori S."/>
            <person name="Arai W."/>
            <person name="Tsubouchi T."/>
            <person name="Morono Y."/>
            <person name="Uchiyama I."/>
            <person name="Ito T."/>
            <person name="Fujiyama A."/>
            <person name="Inagaki F."/>
            <person name="Takami H."/>
        </authorList>
    </citation>
    <scope>NUCLEOTIDE SEQUENCE</scope>
    <source>
        <strain evidence="1">Expedition CK06-06</strain>
    </source>
</reference>
<evidence type="ECO:0000313" key="1">
    <source>
        <dbReference type="EMBL" id="GAJ06477.1"/>
    </source>
</evidence>
<dbReference type="AlphaFoldDB" id="X1USB7"/>
<name>X1USB7_9ZZZZ</name>
<organism evidence="1">
    <name type="scientific">marine sediment metagenome</name>
    <dbReference type="NCBI Taxonomy" id="412755"/>
    <lineage>
        <taxon>unclassified sequences</taxon>
        <taxon>metagenomes</taxon>
        <taxon>ecological metagenomes</taxon>
    </lineage>
</organism>
<dbReference type="SUPFAM" id="SSF53756">
    <property type="entry name" value="UDP-Glycosyltransferase/glycogen phosphorylase"/>
    <property type="match status" value="1"/>
</dbReference>
<dbReference type="EMBL" id="BARW01034442">
    <property type="protein sequence ID" value="GAJ06477.1"/>
    <property type="molecule type" value="Genomic_DNA"/>
</dbReference>
<dbReference type="Gene3D" id="3.40.50.2000">
    <property type="entry name" value="Glycogen Phosphorylase B"/>
    <property type="match status" value="1"/>
</dbReference>
<proteinExistence type="predicted"/>